<sequence length="38" mass="4420">MRHARALKRIDLYDCQNVSKEAIQRFKCIDTAVSIRLG</sequence>
<reference evidence="1 2" key="1">
    <citation type="submission" date="2018-11" db="EMBL/GenBank/DDBJ databases">
        <authorList>
            <consortium name="Pathogen Informatics"/>
        </authorList>
    </citation>
    <scope>NUCLEOTIDE SEQUENCE [LARGE SCALE GENOMIC DNA]</scope>
</reference>
<evidence type="ECO:0000313" key="2">
    <source>
        <dbReference type="Proteomes" id="UP000271889"/>
    </source>
</evidence>
<name>A0A3P6S2M7_CYLGO</name>
<dbReference type="EMBL" id="UYRV01015300">
    <property type="protein sequence ID" value="VDK60925.1"/>
    <property type="molecule type" value="Genomic_DNA"/>
</dbReference>
<gene>
    <name evidence="1" type="ORF">CGOC_LOCUS5159</name>
</gene>
<dbReference type="Proteomes" id="UP000271889">
    <property type="component" value="Unassembled WGS sequence"/>
</dbReference>
<dbReference type="AlphaFoldDB" id="A0A3P6S2M7"/>
<organism evidence="1 2">
    <name type="scientific">Cylicostephanus goldi</name>
    <name type="common">Nematode worm</name>
    <dbReference type="NCBI Taxonomy" id="71465"/>
    <lineage>
        <taxon>Eukaryota</taxon>
        <taxon>Metazoa</taxon>
        <taxon>Ecdysozoa</taxon>
        <taxon>Nematoda</taxon>
        <taxon>Chromadorea</taxon>
        <taxon>Rhabditida</taxon>
        <taxon>Rhabditina</taxon>
        <taxon>Rhabditomorpha</taxon>
        <taxon>Strongyloidea</taxon>
        <taxon>Strongylidae</taxon>
        <taxon>Cylicostephanus</taxon>
    </lineage>
</organism>
<keyword evidence="2" id="KW-1185">Reference proteome</keyword>
<evidence type="ECO:0000313" key="1">
    <source>
        <dbReference type="EMBL" id="VDK60925.1"/>
    </source>
</evidence>
<proteinExistence type="predicted"/>
<protein>
    <submittedName>
        <fullName evidence="1">Uncharacterized protein</fullName>
    </submittedName>
</protein>
<dbReference type="OrthoDB" id="550575at2759"/>
<accession>A0A3P6S2M7</accession>